<dbReference type="GO" id="GO:0003677">
    <property type="term" value="F:DNA binding"/>
    <property type="evidence" value="ECO:0007669"/>
    <property type="project" value="InterPro"/>
</dbReference>
<dbReference type="Proteomes" id="UP001260773">
    <property type="component" value="Unassembled WGS sequence"/>
</dbReference>
<protein>
    <submittedName>
        <fullName evidence="2">Transposase</fullName>
    </submittedName>
</protein>
<dbReference type="RefSeq" id="WP_256172981.1">
    <property type="nucleotide sequence ID" value="NZ_JANGAF010000193.1"/>
</dbReference>
<sequence>CKTPVEEIQAAVEGAISVPQAIKLRQCLNHINEIEKHREEINLEIQALAEPFSPVLELLRTIPGLDTQPITAIAILSEIGPDMSVFPTSKHFISWAGCCPRNDRSARRTKSTRISRAGQSLKPLLVQIANALLRSKEHPEFKNRYRRIKANRGHKKAIIAICKMLLTAIWNVLSKVEPYSAKGYLEPKPAKEEKVLTQSQALDLLRKRGYTIIDSA</sequence>
<proteinExistence type="predicted"/>
<dbReference type="EMBL" id="JARPWH010000268">
    <property type="protein sequence ID" value="MDT2405290.1"/>
    <property type="molecule type" value="Genomic_DNA"/>
</dbReference>
<evidence type="ECO:0000313" key="2">
    <source>
        <dbReference type="EMBL" id="MDT2405290.1"/>
    </source>
</evidence>
<comment type="caution">
    <text evidence="2">The sequence shown here is derived from an EMBL/GenBank/DDBJ whole genome shotgun (WGS) entry which is preliminary data.</text>
</comment>
<evidence type="ECO:0000313" key="3">
    <source>
        <dbReference type="Proteomes" id="UP001260773"/>
    </source>
</evidence>
<name>A0AAW8RZ76_ENTAV</name>
<dbReference type="PANTHER" id="PTHR33055">
    <property type="entry name" value="TRANSPOSASE FOR INSERTION SEQUENCE ELEMENT IS1111A"/>
    <property type="match status" value="1"/>
</dbReference>
<dbReference type="Pfam" id="PF02371">
    <property type="entry name" value="Transposase_20"/>
    <property type="match status" value="1"/>
</dbReference>
<feature type="non-terminal residue" evidence="2">
    <location>
        <position position="1"/>
    </location>
</feature>
<organism evidence="2 3">
    <name type="scientific">Enterococcus avium</name>
    <name type="common">Streptococcus avium</name>
    <dbReference type="NCBI Taxonomy" id="33945"/>
    <lineage>
        <taxon>Bacteria</taxon>
        <taxon>Bacillati</taxon>
        <taxon>Bacillota</taxon>
        <taxon>Bacilli</taxon>
        <taxon>Lactobacillales</taxon>
        <taxon>Enterococcaceae</taxon>
        <taxon>Enterococcus</taxon>
    </lineage>
</organism>
<feature type="domain" description="Transposase IS116/IS110/IS902 C-terminal" evidence="1">
    <location>
        <begin position="57"/>
        <end position="146"/>
    </location>
</feature>
<gene>
    <name evidence="2" type="ORF">P7D43_23375</name>
</gene>
<dbReference type="GO" id="GO:0004803">
    <property type="term" value="F:transposase activity"/>
    <property type="evidence" value="ECO:0007669"/>
    <property type="project" value="InterPro"/>
</dbReference>
<dbReference type="InterPro" id="IPR047650">
    <property type="entry name" value="Transpos_IS110"/>
</dbReference>
<dbReference type="GO" id="GO:0006313">
    <property type="term" value="P:DNA transposition"/>
    <property type="evidence" value="ECO:0007669"/>
    <property type="project" value="InterPro"/>
</dbReference>
<dbReference type="InterPro" id="IPR003346">
    <property type="entry name" value="Transposase_20"/>
</dbReference>
<evidence type="ECO:0000259" key="1">
    <source>
        <dbReference type="Pfam" id="PF02371"/>
    </source>
</evidence>
<accession>A0AAW8RZ76</accession>
<dbReference type="PANTHER" id="PTHR33055:SF15">
    <property type="entry name" value="TRANSPOSASE-RELATED"/>
    <property type="match status" value="1"/>
</dbReference>
<reference evidence="2" key="1">
    <citation type="submission" date="2023-03" db="EMBL/GenBank/DDBJ databases">
        <authorList>
            <person name="Shen W."/>
            <person name="Cai J."/>
        </authorList>
    </citation>
    <scope>NUCLEOTIDE SEQUENCE</scope>
    <source>
        <strain evidence="2">P33-2</strain>
    </source>
</reference>
<dbReference type="AlphaFoldDB" id="A0AAW8RZ76"/>